<evidence type="ECO:0000256" key="1">
    <source>
        <dbReference type="ARBA" id="ARBA00023125"/>
    </source>
</evidence>
<dbReference type="Proteomes" id="UP000317046">
    <property type="component" value="Unassembled WGS sequence"/>
</dbReference>
<evidence type="ECO:0000313" key="5">
    <source>
        <dbReference type="EMBL" id="GEA89235.1"/>
    </source>
</evidence>
<evidence type="ECO:0000256" key="2">
    <source>
        <dbReference type="PROSITE-ProRule" id="PRU01248"/>
    </source>
</evidence>
<comment type="caution">
    <text evidence="5">The sequence shown here is derived from an EMBL/GenBank/DDBJ whole genome shotgun (WGS) entry which is preliminary data.</text>
</comment>
<name>A0A4Y3L126_9CELL</name>
<evidence type="ECO:0000259" key="4">
    <source>
        <dbReference type="PROSITE" id="PS51900"/>
    </source>
</evidence>
<feature type="region of interest" description="Disordered" evidence="3">
    <location>
        <begin position="151"/>
        <end position="173"/>
    </location>
</feature>
<dbReference type="EMBL" id="BJLR01000030">
    <property type="protein sequence ID" value="GEA89235.1"/>
    <property type="molecule type" value="Genomic_DNA"/>
</dbReference>
<reference evidence="5" key="1">
    <citation type="submission" date="2019-06" db="EMBL/GenBank/DDBJ databases">
        <title>Whole genome shotgun sequence of Cellulomonas cellasea NBRC 3753.</title>
        <authorList>
            <person name="Hosoyama A."/>
            <person name="Uohara A."/>
            <person name="Ohji S."/>
            <person name="Ichikawa N."/>
        </authorList>
    </citation>
    <scope>NUCLEOTIDE SEQUENCE [LARGE SCALE GENOMIC DNA]</scope>
    <source>
        <strain evidence="5">NBRC 3753</strain>
    </source>
</reference>
<organism evidence="5 6">
    <name type="scientific">Cellulomonas cellasea</name>
    <dbReference type="NCBI Taxonomy" id="43670"/>
    <lineage>
        <taxon>Bacteria</taxon>
        <taxon>Bacillati</taxon>
        <taxon>Actinomycetota</taxon>
        <taxon>Actinomycetes</taxon>
        <taxon>Micrococcales</taxon>
        <taxon>Cellulomonadaceae</taxon>
        <taxon>Cellulomonas</taxon>
    </lineage>
</organism>
<proteinExistence type="predicted"/>
<keyword evidence="1 2" id="KW-0238">DNA-binding</keyword>
<dbReference type="InterPro" id="IPR010998">
    <property type="entry name" value="Integrase_recombinase_N"/>
</dbReference>
<dbReference type="Gene3D" id="1.10.150.130">
    <property type="match status" value="1"/>
</dbReference>
<accession>A0A4Y3L126</accession>
<keyword evidence="6" id="KW-1185">Reference proteome</keyword>
<evidence type="ECO:0000256" key="3">
    <source>
        <dbReference type="SAM" id="MobiDB-lite"/>
    </source>
</evidence>
<dbReference type="InterPro" id="IPR044068">
    <property type="entry name" value="CB"/>
</dbReference>
<feature type="domain" description="Core-binding (CB)" evidence="4">
    <location>
        <begin position="40"/>
        <end position="149"/>
    </location>
</feature>
<protein>
    <recommendedName>
        <fullName evidence="4">Core-binding (CB) domain-containing protein</fullName>
    </recommendedName>
</protein>
<evidence type="ECO:0000313" key="6">
    <source>
        <dbReference type="Proteomes" id="UP000317046"/>
    </source>
</evidence>
<dbReference type="AlphaFoldDB" id="A0A4Y3L126"/>
<sequence>MHGSAARDLRTLTLPCWGAVINVAGPSPWLVVDAVGRPVEPVEHFLIEFTSRGNRPGSVRSCAYDLLRWWRWLSAVRVEWDKATPDDGREYSLWLRSAVKPGADGRTSSVATAGTVNPVTPKQYLDDRYQPRTVRHANAVLRAFYEHWDDPATPDATTRPGSRRRARGRGHDVQHLSISAKQLTAHVTVLVSPHRSPRTAVVMSSSA</sequence>
<dbReference type="PROSITE" id="PS51900">
    <property type="entry name" value="CB"/>
    <property type="match status" value="1"/>
</dbReference>
<gene>
    <name evidence="5" type="ORF">CCE01nite_31840</name>
</gene>
<dbReference type="GO" id="GO:0003677">
    <property type="term" value="F:DNA binding"/>
    <property type="evidence" value="ECO:0007669"/>
    <property type="project" value="UniProtKB-UniRule"/>
</dbReference>